<dbReference type="InterPro" id="IPR045269">
    <property type="entry name" value="Atg1-like"/>
</dbReference>
<dbReference type="GO" id="GO:0016020">
    <property type="term" value="C:membrane"/>
    <property type="evidence" value="ECO:0007669"/>
    <property type="project" value="TreeGrafter"/>
</dbReference>
<evidence type="ECO:0000256" key="5">
    <source>
        <dbReference type="PROSITE-ProRule" id="PRU10141"/>
    </source>
</evidence>
<dbReference type="PANTHER" id="PTHR24348:SF22">
    <property type="entry name" value="NON-SPECIFIC SERINE_THREONINE PROTEIN KINASE"/>
    <property type="match status" value="1"/>
</dbReference>
<keyword evidence="1 7" id="KW-0808">Transferase</keyword>
<comment type="caution">
    <text evidence="7">The sequence shown here is derived from an EMBL/GenBank/DDBJ whole genome shotgun (WGS) entry which is preliminary data.</text>
</comment>
<feature type="domain" description="Protein kinase" evidence="6">
    <location>
        <begin position="20"/>
        <end position="291"/>
    </location>
</feature>
<dbReference type="Proteomes" id="UP000019464">
    <property type="component" value="Unassembled WGS sequence"/>
</dbReference>
<keyword evidence="3 7" id="KW-0418">Kinase</keyword>
<dbReference type="InterPro" id="IPR011009">
    <property type="entry name" value="Kinase-like_dom_sf"/>
</dbReference>
<dbReference type="Gene3D" id="1.10.510.10">
    <property type="entry name" value="Transferase(Phosphotransferase) domain 1"/>
    <property type="match status" value="1"/>
</dbReference>
<protein>
    <submittedName>
        <fullName evidence="7">Serine/threonine-protein kinase PrkC</fullName>
        <ecNumber evidence="7">2.7.11.1</ecNumber>
    </submittedName>
</protein>
<gene>
    <name evidence="7" type="primary">prkC_3</name>
    <name evidence="7" type="ORF">D791_03949</name>
</gene>
<dbReference type="SUPFAM" id="SSF56112">
    <property type="entry name" value="Protein kinase-like (PK-like)"/>
    <property type="match status" value="1"/>
</dbReference>
<evidence type="ECO:0000313" key="8">
    <source>
        <dbReference type="Proteomes" id="UP000019464"/>
    </source>
</evidence>
<evidence type="ECO:0000256" key="2">
    <source>
        <dbReference type="ARBA" id="ARBA00022741"/>
    </source>
</evidence>
<dbReference type="EC" id="2.7.11.1" evidence="7"/>
<evidence type="ECO:0000256" key="3">
    <source>
        <dbReference type="ARBA" id="ARBA00022777"/>
    </source>
</evidence>
<evidence type="ECO:0000313" key="7">
    <source>
        <dbReference type="EMBL" id="EXJ09119.1"/>
    </source>
</evidence>
<proteinExistence type="predicted"/>
<dbReference type="RefSeq" id="WP_036514693.1">
    <property type="nucleotide sequence ID" value="NZ_AONB01000033.1"/>
</dbReference>
<dbReference type="InterPro" id="IPR000719">
    <property type="entry name" value="Prot_kinase_dom"/>
</dbReference>
<evidence type="ECO:0000256" key="1">
    <source>
        <dbReference type="ARBA" id="ARBA00022679"/>
    </source>
</evidence>
<dbReference type="GO" id="GO:0005524">
    <property type="term" value="F:ATP binding"/>
    <property type="evidence" value="ECO:0007669"/>
    <property type="project" value="UniProtKB-UniRule"/>
</dbReference>
<dbReference type="Pfam" id="PF00069">
    <property type="entry name" value="Pkinase"/>
    <property type="match status" value="1"/>
</dbReference>
<dbReference type="AlphaFoldDB" id="W9UPT4"/>
<dbReference type="CDD" id="cd14014">
    <property type="entry name" value="STKc_PknB_like"/>
    <property type="match status" value="1"/>
</dbReference>
<dbReference type="GO" id="GO:0005776">
    <property type="term" value="C:autophagosome"/>
    <property type="evidence" value="ECO:0007669"/>
    <property type="project" value="TreeGrafter"/>
</dbReference>
<dbReference type="PROSITE" id="PS00107">
    <property type="entry name" value="PROTEIN_KINASE_ATP"/>
    <property type="match status" value="1"/>
</dbReference>
<feature type="binding site" evidence="5">
    <location>
        <position position="49"/>
    </location>
    <ligand>
        <name>ATP</name>
        <dbReference type="ChEBI" id="CHEBI:30616"/>
    </ligand>
</feature>
<keyword evidence="4 5" id="KW-0067">ATP-binding</keyword>
<accession>W9UPT4</accession>
<dbReference type="PROSITE" id="PS50011">
    <property type="entry name" value="PROTEIN_KINASE_DOM"/>
    <property type="match status" value="1"/>
</dbReference>
<evidence type="ECO:0000259" key="6">
    <source>
        <dbReference type="PROSITE" id="PS50011"/>
    </source>
</evidence>
<sequence>MVKLEFNYLTLPQGYQLCNYVIRDILGQGGSSIAYLAQDIQLQNLVVIKEYFPIGIASRDGQTINETYNDVDAKTAYEKGLKVFLEEGQKLEGLYHPALERVLKCFQLNNTAYQVVSYIEGETLDKYLKREFTLSPQVTLHFAAELLDGLEVLHQYGLIHRGIRPANIIISHKGKPVLLDIGVAKTALQNLDQDPERALNNDGYTPPEELFCKPSFSPATDFYALGSTLYKCVTAVTPEHAHFRFHDDEHIPINQLSIAKQCPRGLVRLIDQCMQLNQKKRPQSANEAKFLLKEGGTFKYVKKCISVLKKALSRNEMMKS</sequence>
<dbReference type="GO" id="GO:0004674">
    <property type="term" value="F:protein serine/threonine kinase activity"/>
    <property type="evidence" value="ECO:0007669"/>
    <property type="project" value="UniProtKB-EC"/>
</dbReference>
<dbReference type="STRING" id="1229521.D791_03949"/>
<dbReference type="InterPro" id="IPR017441">
    <property type="entry name" value="Protein_kinase_ATP_BS"/>
</dbReference>
<evidence type="ECO:0000256" key="4">
    <source>
        <dbReference type="ARBA" id="ARBA00022840"/>
    </source>
</evidence>
<organism evidence="7 8">
    <name type="scientific">Nitrincola nitratireducens</name>
    <dbReference type="NCBI Taxonomy" id="1229521"/>
    <lineage>
        <taxon>Bacteria</taxon>
        <taxon>Pseudomonadati</taxon>
        <taxon>Pseudomonadota</taxon>
        <taxon>Gammaproteobacteria</taxon>
        <taxon>Oceanospirillales</taxon>
        <taxon>Oceanospirillaceae</taxon>
        <taxon>Nitrincola</taxon>
    </lineage>
</organism>
<dbReference type="EMBL" id="AONB01000033">
    <property type="protein sequence ID" value="EXJ09119.1"/>
    <property type="molecule type" value="Genomic_DNA"/>
</dbReference>
<keyword evidence="8" id="KW-1185">Reference proteome</keyword>
<reference evidence="7 8" key="2">
    <citation type="journal article" date="2015" name="Syst. Appl. Microbiol.">
        <title>Nitrincola nitratireducens sp. nov. isolated from a haloalkaline crater lake.</title>
        <authorList>
            <person name="Singh A."/>
            <person name="Vaidya B."/>
            <person name="Tanuku N.R."/>
            <person name="Pinnaka A.K."/>
        </authorList>
    </citation>
    <scope>NUCLEOTIDE SEQUENCE [LARGE SCALE GENOMIC DNA]</scope>
    <source>
        <strain evidence="7 8">AK23</strain>
    </source>
</reference>
<reference evidence="8" key="1">
    <citation type="submission" date="2012-11" db="EMBL/GenBank/DDBJ databases">
        <authorList>
            <person name="Singh A."/>
            <person name="Pinnaka A.K."/>
            <person name="Vaidya B."/>
        </authorList>
    </citation>
    <scope>NUCLEOTIDE SEQUENCE [LARGE SCALE GENOMIC DNA]</scope>
    <source>
        <strain evidence="8">AK23</strain>
    </source>
</reference>
<name>W9UPT4_9GAMM</name>
<dbReference type="GO" id="GO:0005829">
    <property type="term" value="C:cytosol"/>
    <property type="evidence" value="ECO:0007669"/>
    <property type="project" value="TreeGrafter"/>
</dbReference>
<keyword evidence="2 5" id="KW-0547">Nucleotide-binding</keyword>
<dbReference type="GO" id="GO:0000407">
    <property type="term" value="C:phagophore assembly site"/>
    <property type="evidence" value="ECO:0007669"/>
    <property type="project" value="TreeGrafter"/>
</dbReference>
<dbReference type="PANTHER" id="PTHR24348">
    <property type="entry name" value="SERINE/THREONINE-PROTEIN KINASE UNC-51-RELATED"/>
    <property type="match status" value="1"/>
</dbReference>
<dbReference type="OrthoDB" id="9801841at2"/>